<gene>
    <name evidence="6" type="ORF">TeGR_g12025</name>
</gene>
<dbReference type="InterPro" id="IPR008271">
    <property type="entry name" value="Ser/Thr_kinase_AS"/>
</dbReference>
<dbReference type="PANTHER" id="PTHR44329">
    <property type="entry name" value="SERINE/THREONINE-PROTEIN KINASE TNNI3K-RELATED"/>
    <property type="match status" value="1"/>
</dbReference>
<dbReference type="InterPro" id="IPR011009">
    <property type="entry name" value="Kinase-like_dom_sf"/>
</dbReference>
<dbReference type="PROSITE" id="PS00107">
    <property type="entry name" value="PROTEIN_KINASE_ATP"/>
    <property type="match status" value="1"/>
</dbReference>
<dbReference type="Gene3D" id="3.30.200.20">
    <property type="entry name" value="Phosphorylase Kinase, domain 1"/>
    <property type="match status" value="1"/>
</dbReference>
<dbReference type="InterPro" id="IPR051681">
    <property type="entry name" value="Ser/Thr_Kinases-Pseudokinases"/>
</dbReference>
<dbReference type="PANTHER" id="PTHR44329:SF298">
    <property type="entry name" value="MIXED LINEAGE KINASE DOMAIN-LIKE PROTEIN"/>
    <property type="match status" value="1"/>
</dbReference>
<feature type="domain" description="Protein kinase" evidence="5">
    <location>
        <begin position="530"/>
        <end position="835"/>
    </location>
</feature>
<dbReference type="SUPFAM" id="SSF53850">
    <property type="entry name" value="Periplasmic binding protein-like II"/>
    <property type="match status" value="1"/>
</dbReference>
<evidence type="ECO:0000256" key="1">
    <source>
        <dbReference type="ARBA" id="ARBA00022741"/>
    </source>
</evidence>
<dbReference type="InterPro" id="IPR017441">
    <property type="entry name" value="Protein_kinase_ATP_BS"/>
</dbReference>
<dbReference type="SUPFAM" id="SSF56112">
    <property type="entry name" value="Protein kinase-like (PK-like)"/>
    <property type="match status" value="1"/>
</dbReference>
<keyword evidence="1 3" id="KW-0547">Nucleotide-binding</keyword>
<evidence type="ECO:0000313" key="6">
    <source>
        <dbReference type="EMBL" id="GMI23185.1"/>
    </source>
</evidence>
<comment type="caution">
    <text evidence="6">The sequence shown here is derived from an EMBL/GenBank/DDBJ whole genome shotgun (WGS) entry which is preliminary data.</text>
</comment>
<evidence type="ECO:0000256" key="2">
    <source>
        <dbReference type="ARBA" id="ARBA00022840"/>
    </source>
</evidence>
<dbReference type="Pfam" id="PF00069">
    <property type="entry name" value="Pkinase"/>
    <property type="match status" value="1"/>
</dbReference>
<dbReference type="PROSITE" id="PS00108">
    <property type="entry name" value="PROTEIN_KINASE_ST"/>
    <property type="match status" value="1"/>
</dbReference>
<feature type="binding site" evidence="3">
    <location>
        <position position="557"/>
    </location>
    <ligand>
        <name>ATP</name>
        <dbReference type="ChEBI" id="CHEBI:30616"/>
    </ligand>
</feature>
<name>A0ABQ6MBE2_9STRA</name>
<proteinExistence type="predicted"/>
<accession>A0ABQ6MBE2</accession>
<keyword evidence="4" id="KW-0175">Coiled coil</keyword>
<evidence type="ECO:0000256" key="3">
    <source>
        <dbReference type="PROSITE-ProRule" id="PRU10141"/>
    </source>
</evidence>
<evidence type="ECO:0000256" key="4">
    <source>
        <dbReference type="SAM" id="Coils"/>
    </source>
</evidence>
<keyword evidence="7" id="KW-1185">Reference proteome</keyword>
<dbReference type="PROSITE" id="PS50011">
    <property type="entry name" value="PROTEIN_KINASE_DOM"/>
    <property type="match status" value="1"/>
</dbReference>
<dbReference type="Proteomes" id="UP001165060">
    <property type="component" value="Unassembled WGS sequence"/>
</dbReference>
<reference evidence="6 7" key="1">
    <citation type="journal article" date="2023" name="Commun. Biol.">
        <title>Genome analysis of Parmales, the sister group of diatoms, reveals the evolutionary specialization of diatoms from phago-mixotrophs to photoautotrophs.</title>
        <authorList>
            <person name="Ban H."/>
            <person name="Sato S."/>
            <person name="Yoshikawa S."/>
            <person name="Yamada K."/>
            <person name="Nakamura Y."/>
            <person name="Ichinomiya M."/>
            <person name="Sato N."/>
            <person name="Blanc-Mathieu R."/>
            <person name="Endo H."/>
            <person name="Kuwata A."/>
            <person name="Ogata H."/>
        </authorList>
    </citation>
    <scope>NUCLEOTIDE SEQUENCE [LARGE SCALE GENOMIC DNA]</scope>
</reference>
<keyword evidence="2 3" id="KW-0067">ATP-binding</keyword>
<dbReference type="EMBL" id="BRYB01002644">
    <property type="protein sequence ID" value="GMI23185.1"/>
    <property type="molecule type" value="Genomic_DNA"/>
</dbReference>
<protein>
    <recommendedName>
        <fullName evidence="5">Protein kinase domain-containing protein</fullName>
    </recommendedName>
</protein>
<organism evidence="6 7">
    <name type="scientific">Tetraparma gracilis</name>
    <dbReference type="NCBI Taxonomy" id="2962635"/>
    <lineage>
        <taxon>Eukaryota</taxon>
        <taxon>Sar</taxon>
        <taxon>Stramenopiles</taxon>
        <taxon>Ochrophyta</taxon>
        <taxon>Bolidophyceae</taxon>
        <taxon>Parmales</taxon>
        <taxon>Triparmaceae</taxon>
        <taxon>Tetraparma</taxon>
    </lineage>
</organism>
<feature type="coiled-coil region" evidence="4">
    <location>
        <begin position="453"/>
        <end position="480"/>
    </location>
</feature>
<dbReference type="SMART" id="SM00220">
    <property type="entry name" value="S_TKc"/>
    <property type="match status" value="1"/>
</dbReference>
<evidence type="ECO:0000259" key="5">
    <source>
        <dbReference type="PROSITE" id="PS50011"/>
    </source>
</evidence>
<dbReference type="InterPro" id="IPR000719">
    <property type="entry name" value="Prot_kinase_dom"/>
</dbReference>
<evidence type="ECO:0000313" key="7">
    <source>
        <dbReference type="Proteomes" id="UP001165060"/>
    </source>
</evidence>
<sequence length="908" mass="99703">MCDAVSCPSAVHTPGIFAADGTCLHDVCELTCFPPETSAPLLSSLNVSSCAPRGYAPRLEINNWDSAKVTSGLVRILVEEILGYKVEPRAISGGAEVFLRHGKGWSDMSFEVWAPLSKLTIDRDGGLTAEEELLFTYEDNGVQSSGSTYFYMDESGLFAEHPELATPSVGWKDPVLLDLLPPDGTVPDYKLRVDPLNTTSEYYCEGNPWGGNTTCMYGKFVPPQCLPLDADGVSPNCKEMLAYEPSWASGWYEGLILNEGYNMTIAYMGRDNLRAEVTDRLQTGGKPAIFYAWTPDSFSARVGATPVEFESWSPACEEVFSVEPTLSGVACGKEKGVLAKVANVTMLDSEPELRHFFYNYSLTIDEVQHMLGDTPIGSGDEAKTVHGAACNWLQANVDVWRPWIEQAGRECPEDVPELVAVVDTSLVIGAVAAFVVVLALVVTGYKRRHNSLKQAALQTIQRAESTVRHAKENVIKLEEELKLQMQYSDEQKIMINQQIQTFRKEIGRVKEAQGEGDKELERLLINADDLESGHIIGKGSFGEVMKGRYRGRDVAVKVINTVNKDNMERFRAEIFMMHDLRHPNVCSMVGAVWQEDLMALVMEFCDKGSLGDLLKVDGAKFTWDDPLLKMASDTAKALAYVHGVSYNDLKTHKKVDGIVHRDIKPDNCLVTATYGIKIADFGEARPVEDEATMTQVGTPLFIAPEIVKGDKYTMSVDVFSLAMTMAAMGSGSGKDAKSFKEFMIDCVWAKMESEMDAKVKVGATRSRKVPRPTVSKISYQIIAKEWRPSLSELTGAGLPSCIARLVAICWLPEPAQRPTCVEIETYLATTAHEAIMAGAGNSSRRASTSGALALRISHAKHTGVGVGREEGVGGGQDEKIARMEKIMAELRERNEVLEERLKAYGVPS</sequence>
<dbReference type="Gene3D" id="1.10.510.10">
    <property type="entry name" value="Transferase(Phosphotransferase) domain 1"/>
    <property type="match status" value="1"/>
</dbReference>